<dbReference type="Gene3D" id="2.60.40.2880">
    <property type="entry name" value="MmpS1-5, C-terminal soluble domain"/>
    <property type="match status" value="1"/>
</dbReference>
<keyword evidence="1" id="KW-0472">Membrane</keyword>
<evidence type="ECO:0000256" key="1">
    <source>
        <dbReference type="SAM" id="Phobius"/>
    </source>
</evidence>
<dbReference type="EMBL" id="JBHUKU010000009">
    <property type="protein sequence ID" value="MFD2460880.1"/>
    <property type="molecule type" value="Genomic_DNA"/>
</dbReference>
<name>A0ABW5GJ78_9PSEU</name>
<keyword evidence="3" id="KW-1185">Reference proteome</keyword>
<feature type="transmembrane region" description="Helical" evidence="1">
    <location>
        <begin position="60"/>
        <end position="81"/>
    </location>
</feature>
<protein>
    <submittedName>
        <fullName evidence="2">DUF4190 domain-containing protein</fullName>
    </submittedName>
</protein>
<reference evidence="3" key="1">
    <citation type="journal article" date="2019" name="Int. J. Syst. Evol. Microbiol.">
        <title>The Global Catalogue of Microorganisms (GCM) 10K type strain sequencing project: providing services to taxonomists for standard genome sequencing and annotation.</title>
        <authorList>
            <consortium name="The Broad Institute Genomics Platform"/>
            <consortium name="The Broad Institute Genome Sequencing Center for Infectious Disease"/>
            <person name="Wu L."/>
            <person name="Ma J."/>
        </authorList>
    </citation>
    <scope>NUCLEOTIDE SEQUENCE [LARGE SCALE GENOMIC DNA]</scope>
    <source>
        <strain evidence="3">CGMCC 4.7643</strain>
    </source>
</reference>
<proteinExistence type="predicted"/>
<dbReference type="Proteomes" id="UP001597419">
    <property type="component" value="Unassembled WGS sequence"/>
</dbReference>
<keyword evidence="1" id="KW-0812">Transmembrane</keyword>
<dbReference type="InterPro" id="IPR038468">
    <property type="entry name" value="MmpS_C"/>
</dbReference>
<evidence type="ECO:0000313" key="3">
    <source>
        <dbReference type="Proteomes" id="UP001597419"/>
    </source>
</evidence>
<accession>A0ABW5GJ78</accession>
<dbReference type="RefSeq" id="WP_345394602.1">
    <property type="nucleotide sequence ID" value="NZ_BAABHG010000006.1"/>
</dbReference>
<sequence>MKPRRNTLGIIGLVCGLAAFGVVFVPVATLAAWPLAGGGLVLAIVGAVQASRGTVGNRGVAVTGAVISALALLTTAGWLVYQTYFSGGTAAGLHMPAVSGDKHTVAFVVTANGGANVRYGSLNTQLTGTTPSSTDAWRQQASYNSGAYLLTLTADSPNGSVNNQISCSITVDGKKVAENTGTTIALCTANVG</sequence>
<keyword evidence="1" id="KW-1133">Transmembrane helix</keyword>
<comment type="caution">
    <text evidence="2">The sequence shown here is derived from an EMBL/GenBank/DDBJ whole genome shotgun (WGS) entry which is preliminary data.</text>
</comment>
<evidence type="ECO:0000313" key="2">
    <source>
        <dbReference type="EMBL" id="MFD2460880.1"/>
    </source>
</evidence>
<feature type="transmembrane region" description="Helical" evidence="1">
    <location>
        <begin position="31"/>
        <end position="48"/>
    </location>
</feature>
<gene>
    <name evidence="2" type="ORF">ACFSYJ_19895</name>
</gene>
<organism evidence="2 3">
    <name type="scientific">Amycolatopsis samaneae</name>
    <dbReference type="NCBI Taxonomy" id="664691"/>
    <lineage>
        <taxon>Bacteria</taxon>
        <taxon>Bacillati</taxon>
        <taxon>Actinomycetota</taxon>
        <taxon>Actinomycetes</taxon>
        <taxon>Pseudonocardiales</taxon>
        <taxon>Pseudonocardiaceae</taxon>
        <taxon>Amycolatopsis</taxon>
    </lineage>
</organism>
<feature type="transmembrane region" description="Helical" evidence="1">
    <location>
        <begin position="7"/>
        <end position="25"/>
    </location>
</feature>